<dbReference type="InterPro" id="IPR011059">
    <property type="entry name" value="Metal-dep_hydrolase_composite"/>
</dbReference>
<sequence length="44" mass="4929">MEVGKLADIVVLDRDLFAVPLEEIPEMKVKMTIIDGKIIFTAPE</sequence>
<dbReference type="Gene3D" id="2.30.40.10">
    <property type="entry name" value="Urease, subunit C, domain 1"/>
    <property type="match status" value="1"/>
</dbReference>
<reference evidence="2 3" key="1">
    <citation type="journal article" date="2019" name="Environ. Microbiol.">
        <title>An active ?-lactamase is a part of an orchestrated cell wall stress resistance network of Bacillus subtilis and related rhizosphere species.</title>
        <authorList>
            <person name="Bucher T."/>
            <person name="Keren-Paz A."/>
            <person name="Hausser J."/>
            <person name="Olender T."/>
            <person name="Cytryn E."/>
            <person name="Kolodkin-Gal I."/>
        </authorList>
    </citation>
    <scope>NUCLEOTIDE SEQUENCE [LARGE SCALE GENOMIC DNA]</scope>
    <source>
        <strain evidence="2 3">I4</strain>
    </source>
</reference>
<protein>
    <recommendedName>
        <fullName evidence="1">Amidohydrolase 3 domain-containing protein</fullName>
    </recommendedName>
</protein>
<evidence type="ECO:0000313" key="2">
    <source>
        <dbReference type="EMBL" id="TKH05138.1"/>
    </source>
</evidence>
<dbReference type="InterPro" id="IPR013108">
    <property type="entry name" value="Amidohydro_3"/>
</dbReference>
<accession>A0A9X9EQA0</accession>
<dbReference type="EMBL" id="SZNT01000599">
    <property type="protein sequence ID" value="TKH05138.1"/>
    <property type="molecule type" value="Genomic_DNA"/>
</dbReference>
<gene>
    <name evidence="2" type="ORF">FC678_24295</name>
</gene>
<evidence type="ECO:0000313" key="3">
    <source>
        <dbReference type="Proteomes" id="UP000309170"/>
    </source>
</evidence>
<dbReference type="GO" id="GO:0016810">
    <property type="term" value="F:hydrolase activity, acting on carbon-nitrogen (but not peptide) bonds"/>
    <property type="evidence" value="ECO:0007669"/>
    <property type="project" value="InterPro"/>
</dbReference>
<dbReference type="OrthoDB" id="9767366at2"/>
<organism evidence="2 3">
    <name type="scientific">Peribacillus simplex</name>
    <dbReference type="NCBI Taxonomy" id="1478"/>
    <lineage>
        <taxon>Bacteria</taxon>
        <taxon>Bacillati</taxon>
        <taxon>Bacillota</taxon>
        <taxon>Bacilli</taxon>
        <taxon>Bacillales</taxon>
        <taxon>Bacillaceae</taxon>
        <taxon>Peribacillus</taxon>
    </lineage>
</organism>
<evidence type="ECO:0000259" key="1">
    <source>
        <dbReference type="Pfam" id="PF07969"/>
    </source>
</evidence>
<dbReference type="AlphaFoldDB" id="A0A9X9EQA0"/>
<dbReference type="Pfam" id="PF07969">
    <property type="entry name" value="Amidohydro_3"/>
    <property type="match status" value="1"/>
</dbReference>
<name>A0A9X9EQA0_9BACI</name>
<feature type="domain" description="Amidohydrolase 3" evidence="1">
    <location>
        <begin position="2"/>
        <end position="40"/>
    </location>
</feature>
<dbReference type="Proteomes" id="UP000309170">
    <property type="component" value="Unassembled WGS sequence"/>
</dbReference>
<dbReference type="SUPFAM" id="SSF51338">
    <property type="entry name" value="Composite domain of metallo-dependent hydrolases"/>
    <property type="match status" value="1"/>
</dbReference>
<comment type="caution">
    <text evidence="2">The sequence shown here is derived from an EMBL/GenBank/DDBJ whole genome shotgun (WGS) entry which is preliminary data.</text>
</comment>
<proteinExistence type="predicted"/>